<dbReference type="GO" id="GO:0042597">
    <property type="term" value="C:periplasmic space"/>
    <property type="evidence" value="ECO:0007669"/>
    <property type="project" value="UniProtKB-ARBA"/>
</dbReference>
<evidence type="ECO:0000256" key="1">
    <source>
        <dbReference type="SAM" id="SignalP"/>
    </source>
</evidence>
<evidence type="ECO:0000313" key="4">
    <source>
        <dbReference type="Proteomes" id="UP000589036"/>
    </source>
</evidence>
<dbReference type="PROSITE" id="PS51257">
    <property type="entry name" value="PROKAR_LIPOPROTEIN"/>
    <property type="match status" value="1"/>
</dbReference>
<feature type="domain" description="Solute-binding protein family 5" evidence="2">
    <location>
        <begin position="82"/>
        <end position="459"/>
    </location>
</feature>
<dbReference type="Pfam" id="PF00496">
    <property type="entry name" value="SBP_bac_5"/>
    <property type="match status" value="1"/>
</dbReference>
<dbReference type="Gene3D" id="3.90.76.10">
    <property type="entry name" value="Dipeptide-binding Protein, Domain 1"/>
    <property type="match status" value="1"/>
</dbReference>
<dbReference type="Gene3D" id="3.40.190.10">
    <property type="entry name" value="Periplasmic binding protein-like II"/>
    <property type="match status" value="1"/>
</dbReference>
<dbReference type="GO" id="GO:0043190">
    <property type="term" value="C:ATP-binding cassette (ABC) transporter complex"/>
    <property type="evidence" value="ECO:0007669"/>
    <property type="project" value="InterPro"/>
</dbReference>
<comment type="caution">
    <text evidence="3">The sequence shown here is derived from an EMBL/GenBank/DDBJ whole genome shotgun (WGS) entry which is preliminary data.</text>
</comment>
<dbReference type="GO" id="GO:1904680">
    <property type="term" value="F:peptide transmembrane transporter activity"/>
    <property type="evidence" value="ECO:0007669"/>
    <property type="project" value="TreeGrafter"/>
</dbReference>
<feature type="signal peptide" evidence="1">
    <location>
        <begin position="1"/>
        <end position="22"/>
    </location>
</feature>
<evidence type="ECO:0000259" key="2">
    <source>
        <dbReference type="Pfam" id="PF00496"/>
    </source>
</evidence>
<dbReference type="Proteomes" id="UP000589036">
    <property type="component" value="Unassembled WGS sequence"/>
</dbReference>
<feature type="chain" id="PRO_5038853792" evidence="1">
    <location>
        <begin position="23"/>
        <end position="569"/>
    </location>
</feature>
<dbReference type="InterPro" id="IPR000914">
    <property type="entry name" value="SBP_5_dom"/>
</dbReference>
<gene>
    <name evidence="3" type="ORF">HDA32_001171</name>
</gene>
<dbReference type="CDD" id="cd08509">
    <property type="entry name" value="PBP2_TmCBP_oligosaccharides_like"/>
    <property type="match status" value="1"/>
</dbReference>
<dbReference type="PANTHER" id="PTHR30290:SF82">
    <property type="entry name" value="ABC-TYPE DIPEPTIDE_OLIGOPEPTIDE TRANSPORT SYSTEM, PERIPLASMIC COMPONENT"/>
    <property type="match status" value="1"/>
</dbReference>
<dbReference type="EMBL" id="JACCCC010000001">
    <property type="protein sequence ID" value="NYE46051.1"/>
    <property type="molecule type" value="Genomic_DNA"/>
</dbReference>
<accession>A0A852TR64</accession>
<reference evidence="3 4" key="1">
    <citation type="submission" date="2020-07" db="EMBL/GenBank/DDBJ databases">
        <title>Sequencing the genomes of 1000 actinobacteria strains.</title>
        <authorList>
            <person name="Klenk H.-P."/>
        </authorList>
    </citation>
    <scope>NUCLEOTIDE SEQUENCE [LARGE SCALE GENOMIC DNA]</scope>
    <source>
        <strain evidence="3 4">CXB654</strain>
    </source>
</reference>
<dbReference type="Gene3D" id="3.10.105.10">
    <property type="entry name" value="Dipeptide-binding Protein, Domain 3"/>
    <property type="match status" value="1"/>
</dbReference>
<dbReference type="PANTHER" id="PTHR30290">
    <property type="entry name" value="PERIPLASMIC BINDING COMPONENT OF ABC TRANSPORTER"/>
    <property type="match status" value="1"/>
</dbReference>
<keyword evidence="4" id="KW-1185">Reference proteome</keyword>
<dbReference type="InterPro" id="IPR030678">
    <property type="entry name" value="Peptide/Ni-bd"/>
</dbReference>
<dbReference type="RefSeq" id="WP_179642214.1">
    <property type="nucleotide sequence ID" value="NZ_BAAAYY010000024.1"/>
</dbReference>
<organism evidence="3 4">
    <name type="scientific">Spinactinospora alkalitolerans</name>
    <dbReference type="NCBI Taxonomy" id="687207"/>
    <lineage>
        <taxon>Bacteria</taxon>
        <taxon>Bacillati</taxon>
        <taxon>Actinomycetota</taxon>
        <taxon>Actinomycetes</taxon>
        <taxon>Streptosporangiales</taxon>
        <taxon>Nocardiopsidaceae</taxon>
        <taxon>Spinactinospora</taxon>
    </lineage>
</organism>
<protein>
    <submittedName>
        <fullName evidence="3">Peptide/nickel transport system substrate-binding protein</fullName>
    </submittedName>
</protein>
<dbReference type="InterPro" id="IPR039424">
    <property type="entry name" value="SBP_5"/>
</dbReference>
<dbReference type="AlphaFoldDB" id="A0A852TR64"/>
<keyword evidence="1" id="KW-0732">Signal</keyword>
<dbReference type="PIRSF" id="PIRSF002741">
    <property type="entry name" value="MppA"/>
    <property type="match status" value="1"/>
</dbReference>
<proteinExistence type="predicted"/>
<dbReference type="GO" id="GO:0015833">
    <property type="term" value="P:peptide transport"/>
    <property type="evidence" value="ECO:0007669"/>
    <property type="project" value="TreeGrafter"/>
</dbReference>
<name>A0A852TR64_9ACTN</name>
<sequence>MRNRMKPPAALLAIGLAATACTGEGGGGGGAGAYPRNETLYTTGTQWGPPANWNPIMNWTYATGTVGYAYETLFLYDPYADEYTPWLAESGDWTGEDTYELKLREGVEWTDGEPLTADDVVFTVELGQMDSVPYSSLWDWLDGAEAVDDHTVRFTFSDPRRQEWANWIYSNAIVPEHLWADRSEEEVSSGANEDPIGTGPYVYETHDEDRMVWAKNEDWWATEALGHEVRPDHIVDIVNSSNDVALGLLTQNDIDISNNFLPGVDQTIDGDPQISSYHPEPPYMLSANTAWLVMNMERAPMDDPEFRRALAHSIDMQRIVEGPYSNLVEPADPTGLLPAWEDFVDRSVVDEHGFSHDPDEARRLLEEAGYTDENGDGLVETPDGDPVDLTIIVPSGWTDWMEAIRIISESAQEVGIDLDAEFPDEAALQDARETGEFDMLINNERQLSNTPWTYYEYLFQLPVQERQTRTNFGRYENEEAWGLVQDLARTPVEDREGMQEIISELQEIHLTEMPVIPLWYNGLWSQVNNGTWTNWPSAAEDTPDHLPTTWRNYNQLGAILTLTEIEPAQ</sequence>
<evidence type="ECO:0000313" key="3">
    <source>
        <dbReference type="EMBL" id="NYE46051.1"/>
    </source>
</evidence>
<dbReference type="SUPFAM" id="SSF53850">
    <property type="entry name" value="Periplasmic binding protein-like II"/>
    <property type="match status" value="1"/>
</dbReference>